<dbReference type="InterPro" id="IPR003754">
    <property type="entry name" value="4pyrrol_synth_uPrphyn_synth"/>
</dbReference>
<proteinExistence type="predicted"/>
<name>A0A3N4IM09_ASCIM</name>
<dbReference type="Proteomes" id="UP000275078">
    <property type="component" value="Unassembled WGS sequence"/>
</dbReference>
<dbReference type="GO" id="GO:0005829">
    <property type="term" value="C:cytosol"/>
    <property type="evidence" value="ECO:0007669"/>
    <property type="project" value="TreeGrafter"/>
</dbReference>
<dbReference type="PANTHER" id="PTHR12390:SF0">
    <property type="entry name" value="UROPORPHYRINOGEN-III SYNTHASE"/>
    <property type="match status" value="1"/>
</dbReference>
<dbReference type="GO" id="GO:0006780">
    <property type="term" value="P:uroporphyrinogen III biosynthetic process"/>
    <property type="evidence" value="ECO:0007669"/>
    <property type="project" value="InterPro"/>
</dbReference>
<evidence type="ECO:0000313" key="2">
    <source>
        <dbReference type="EMBL" id="RPA85231.1"/>
    </source>
</evidence>
<dbReference type="UniPathway" id="UPA00251">
    <property type="reaction ID" value="UER00320"/>
</dbReference>
<reference evidence="2 3" key="1">
    <citation type="journal article" date="2018" name="Nat. Ecol. Evol.">
        <title>Pezizomycetes genomes reveal the molecular basis of ectomycorrhizal truffle lifestyle.</title>
        <authorList>
            <person name="Murat C."/>
            <person name="Payen T."/>
            <person name="Noel B."/>
            <person name="Kuo A."/>
            <person name="Morin E."/>
            <person name="Chen J."/>
            <person name="Kohler A."/>
            <person name="Krizsan K."/>
            <person name="Balestrini R."/>
            <person name="Da Silva C."/>
            <person name="Montanini B."/>
            <person name="Hainaut M."/>
            <person name="Levati E."/>
            <person name="Barry K.W."/>
            <person name="Belfiori B."/>
            <person name="Cichocki N."/>
            <person name="Clum A."/>
            <person name="Dockter R.B."/>
            <person name="Fauchery L."/>
            <person name="Guy J."/>
            <person name="Iotti M."/>
            <person name="Le Tacon F."/>
            <person name="Lindquist E.A."/>
            <person name="Lipzen A."/>
            <person name="Malagnac F."/>
            <person name="Mello A."/>
            <person name="Molinier V."/>
            <person name="Miyauchi S."/>
            <person name="Poulain J."/>
            <person name="Riccioni C."/>
            <person name="Rubini A."/>
            <person name="Sitrit Y."/>
            <person name="Splivallo R."/>
            <person name="Traeger S."/>
            <person name="Wang M."/>
            <person name="Zifcakova L."/>
            <person name="Wipf D."/>
            <person name="Zambonelli A."/>
            <person name="Paolocci F."/>
            <person name="Nowrousian M."/>
            <person name="Ottonello S."/>
            <person name="Baldrian P."/>
            <person name="Spatafora J.W."/>
            <person name="Henrissat B."/>
            <person name="Nagy L.G."/>
            <person name="Aury J.M."/>
            <person name="Wincker P."/>
            <person name="Grigoriev I.V."/>
            <person name="Bonfante P."/>
            <person name="Martin F.M."/>
        </authorList>
    </citation>
    <scope>NUCLEOTIDE SEQUENCE [LARGE SCALE GENOMIC DNA]</scope>
    <source>
        <strain evidence="2 3">RN42</strain>
    </source>
</reference>
<dbReference type="CDD" id="cd06578">
    <property type="entry name" value="HemD"/>
    <property type="match status" value="1"/>
</dbReference>
<keyword evidence="3" id="KW-1185">Reference proteome</keyword>
<dbReference type="InterPro" id="IPR036108">
    <property type="entry name" value="4pyrrol_syn_uPrphyn_synt_sf"/>
</dbReference>
<protein>
    <submittedName>
        <fullName evidence="2">Tetrapyrrole biosynthesis, uroporphyrinogen III synthase</fullName>
    </submittedName>
</protein>
<dbReference type="Pfam" id="PF02602">
    <property type="entry name" value="HEM4"/>
    <property type="match status" value="1"/>
</dbReference>
<dbReference type="OrthoDB" id="5595751at2759"/>
<dbReference type="GO" id="GO:0004852">
    <property type="term" value="F:uroporphyrinogen-III synthase activity"/>
    <property type="evidence" value="ECO:0007669"/>
    <property type="project" value="InterPro"/>
</dbReference>
<dbReference type="GO" id="GO:0006782">
    <property type="term" value="P:protoporphyrinogen IX biosynthetic process"/>
    <property type="evidence" value="ECO:0007669"/>
    <property type="project" value="UniProtKB-UniPathway"/>
</dbReference>
<dbReference type="EMBL" id="ML119654">
    <property type="protein sequence ID" value="RPA85231.1"/>
    <property type="molecule type" value="Genomic_DNA"/>
</dbReference>
<dbReference type="PANTHER" id="PTHR12390">
    <property type="entry name" value="UROPORPHYRINOGEN III SYNTHASE"/>
    <property type="match status" value="1"/>
</dbReference>
<dbReference type="AlphaFoldDB" id="A0A3N4IM09"/>
<dbReference type="Gene3D" id="3.40.50.10090">
    <property type="match status" value="2"/>
</dbReference>
<accession>A0A3N4IM09</accession>
<feature type="domain" description="Tetrapyrrole biosynthesis uroporphyrinogen III synthase" evidence="1">
    <location>
        <begin position="33"/>
        <end position="291"/>
    </location>
</feature>
<dbReference type="SUPFAM" id="SSF69618">
    <property type="entry name" value="HemD-like"/>
    <property type="match status" value="1"/>
</dbReference>
<sequence length="299" mass="32960">MSETSLPVPLVLLKTKSVPKDPYEEYFSELPGYDFTPIFVPVMNHEMVNLDQVEALIRGGNVRSLHGNEIAEAKDEPNHYGGIIITSQRAVEALGAVLARLRADCDVQTFLDTTIVYVVGPATGKAVTELGFRPANVLGSDCGSGAFLAPFILETLEVSRASGRRRRLLFLTGETRSDVIPSVLDGGDLKEIDRVELHEIVVYKTEKADAFDGEFRSIIEKLESDGHPRCWVVVFSAMACKEVIEQRRRLENGPMKVLLATIGPTTGDYVRRTFNMEPDVVAPKPSPTGLWEGIKKQST</sequence>
<organism evidence="2 3">
    <name type="scientific">Ascobolus immersus RN42</name>
    <dbReference type="NCBI Taxonomy" id="1160509"/>
    <lineage>
        <taxon>Eukaryota</taxon>
        <taxon>Fungi</taxon>
        <taxon>Dikarya</taxon>
        <taxon>Ascomycota</taxon>
        <taxon>Pezizomycotina</taxon>
        <taxon>Pezizomycetes</taxon>
        <taxon>Pezizales</taxon>
        <taxon>Ascobolaceae</taxon>
        <taxon>Ascobolus</taxon>
    </lineage>
</organism>
<evidence type="ECO:0000313" key="3">
    <source>
        <dbReference type="Proteomes" id="UP000275078"/>
    </source>
</evidence>
<dbReference type="STRING" id="1160509.A0A3N4IM09"/>
<dbReference type="InterPro" id="IPR039793">
    <property type="entry name" value="UROS/Hem4"/>
</dbReference>
<gene>
    <name evidence="2" type="ORF">BJ508DRAFT_358971</name>
</gene>
<evidence type="ECO:0000259" key="1">
    <source>
        <dbReference type="Pfam" id="PF02602"/>
    </source>
</evidence>